<proteinExistence type="predicted"/>
<evidence type="ECO:0000313" key="1">
    <source>
        <dbReference type="EMBL" id="JAH11893.1"/>
    </source>
</evidence>
<dbReference type="AlphaFoldDB" id="A0A0E9Q725"/>
<name>A0A0E9Q725_ANGAN</name>
<sequence>MDDFQCILLSSKDKYCLSTPLHCLQWRKVWFRVSACGA</sequence>
<organism evidence="1">
    <name type="scientific">Anguilla anguilla</name>
    <name type="common">European freshwater eel</name>
    <name type="synonym">Muraena anguilla</name>
    <dbReference type="NCBI Taxonomy" id="7936"/>
    <lineage>
        <taxon>Eukaryota</taxon>
        <taxon>Metazoa</taxon>
        <taxon>Chordata</taxon>
        <taxon>Craniata</taxon>
        <taxon>Vertebrata</taxon>
        <taxon>Euteleostomi</taxon>
        <taxon>Actinopterygii</taxon>
        <taxon>Neopterygii</taxon>
        <taxon>Teleostei</taxon>
        <taxon>Anguilliformes</taxon>
        <taxon>Anguillidae</taxon>
        <taxon>Anguilla</taxon>
    </lineage>
</organism>
<protein>
    <submittedName>
        <fullName evidence="1">Uncharacterized protein</fullName>
    </submittedName>
</protein>
<dbReference type="EMBL" id="GBXM01096684">
    <property type="protein sequence ID" value="JAH11893.1"/>
    <property type="molecule type" value="Transcribed_RNA"/>
</dbReference>
<reference evidence="1" key="1">
    <citation type="submission" date="2014-11" db="EMBL/GenBank/DDBJ databases">
        <authorList>
            <person name="Amaro Gonzalez C."/>
        </authorList>
    </citation>
    <scope>NUCLEOTIDE SEQUENCE</scope>
</reference>
<reference evidence="1" key="2">
    <citation type="journal article" date="2015" name="Fish Shellfish Immunol.">
        <title>Early steps in the European eel (Anguilla anguilla)-Vibrio vulnificus interaction in the gills: Role of the RtxA13 toxin.</title>
        <authorList>
            <person name="Callol A."/>
            <person name="Pajuelo D."/>
            <person name="Ebbesson L."/>
            <person name="Teles M."/>
            <person name="MacKenzie S."/>
            <person name="Amaro C."/>
        </authorList>
    </citation>
    <scope>NUCLEOTIDE SEQUENCE</scope>
</reference>
<accession>A0A0E9Q725</accession>